<gene>
    <name evidence="1" type="ORF">L2E82_10695</name>
</gene>
<organism evidence="1 2">
    <name type="scientific">Cichorium intybus</name>
    <name type="common">Chicory</name>
    <dbReference type="NCBI Taxonomy" id="13427"/>
    <lineage>
        <taxon>Eukaryota</taxon>
        <taxon>Viridiplantae</taxon>
        <taxon>Streptophyta</taxon>
        <taxon>Embryophyta</taxon>
        <taxon>Tracheophyta</taxon>
        <taxon>Spermatophyta</taxon>
        <taxon>Magnoliopsida</taxon>
        <taxon>eudicotyledons</taxon>
        <taxon>Gunneridae</taxon>
        <taxon>Pentapetalae</taxon>
        <taxon>asterids</taxon>
        <taxon>campanulids</taxon>
        <taxon>Asterales</taxon>
        <taxon>Asteraceae</taxon>
        <taxon>Cichorioideae</taxon>
        <taxon>Cichorieae</taxon>
        <taxon>Cichoriinae</taxon>
        <taxon>Cichorium</taxon>
    </lineage>
</organism>
<reference evidence="2" key="1">
    <citation type="journal article" date="2022" name="Mol. Ecol. Resour.">
        <title>The genomes of chicory, endive, great burdock and yacon provide insights into Asteraceae palaeo-polyploidization history and plant inulin production.</title>
        <authorList>
            <person name="Fan W."/>
            <person name="Wang S."/>
            <person name="Wang H."/>
            <person name="Wang A."/>
            <person name="Jiang F."/>
            <person name="Liu H."/>
            <person name="Zhao H."/>
            <person name="Xu D."/>
            <person name="Zhang Y."/>
        </authorList>
    </citation>
    <scope>NUCLEOTIDE SEQUENCE [LARGE SCALE GENOMIC DNA]</scope>
    <source>
        <strain evidence="2">cv. Punajuju</strain>
    </source>
</reference>
<sequence length="315" mass="35216">MEGRNRIKQDHATHGAGFVDRSGKFYDTSGIKKGQFTVNNANNKFVKTKSGSKVKTVEDDEENDGERREAENDNHGEKDFGKAHKTENEEDRQQKNEKHDDSEIKKWSDSVGTQEVPVFNAKNIDGGLEFVHVDENGDEVIKKGPSPVEARLEKEVGSGGSKSDSLLYRGRRSNSLGSIKSNMKRVPTDVDNINDVMAQYMEMRKMLGYDMESNKQKVEKMLGRSGDWGGVSLFPLKISLNSSKDRIQTWNTKVMADSVSKKLELEEKLKGIDEIIDAGNGSSDIAKERYQILKEVAALDSIRSLDILQKAKGLD</sequence>
<reference evidence="1 2" key="2">
    <citation type="journal article" date="2022" name="Mol. Ecol. Resour.">
        <title>The genomes of chicory, endive, great burdock and yacon provide insights into Asteraceae paleo-polyploidization history and plant inulin production.</title>
        <authorList>
            <person name="Fan W."/>
            <person name="Wang S."/>
            <person name="Wang H."/>
            <person name="Wang A."/>
            <person name="Jiang F."/>
            <person name="Liu H."/>
            <person name="Zhao H."/>
            <person name="Xu D."/>
            <person name="Zhang Y."/>
        </authorList>
    </citation>
    <scope>NUCLEOTIDE SEQUENCE [LARGE SCALE GENOMIC DNA]</scope>
    <source>
        <strain evidence="2">cv. Punajuju</strain>
        <tissue evidence="1">Leaves</tissue>
    </source>
</reference>
<comment type="caution">
    <text evidence="1">The sequence shown here is derived from an EMBL/GenBank/DDBJ whole genome shotgun (WGS) entry which is preliminary data.</text>
</comment>
<dbReference type="EMBL" id="CM042010">
    <property type="protein sequence ID" value="KAI3780707.1"/>
    <property type="molecule type" value="Genomic_DNA"/>
</dbReference>
<evidence type="ECO:0000313" key="1">
    <source>
        <dbReference type="EMBL" id="KAI3780707.1"/>
    </source>
</evidence>
<protein>
    <submittedName>
        <fullName evidence="1">Uncharacterized protein</fullName>
    </submittedName>
</protein>
<evidence type="ECO:0000313" key="2">
    <source>
        <dbReference type="Proteomes" id="UP001055811"/>
    </source>
</evidence>
<accession>A0ACB9GBE5</accession>
<dbReference type="Proteomes" id="UP001055811">
    <property type="component" value="Linkage Group LG02"/>
</dbReference>
<proteinExistence type="predicted"/>
<name>A0ACB9GBE5_CICIN</name>
<keyword evidence="2" id="KW-1185">Reference proteome</keyword>